<evidence type="ECO:0000313" key="1">
    <source>
        <dbReference type="EMBL" id="KAF3512539.1"/>
    </source>
</evidence>
<sequence length="86" mass="10388">MSMESTDMTANLPEIYMDTPFLFTRRISEDFWKELQEMNQPTYVFLNMLAHSHRHSWYQRSTQKMRSMRCSMESVVNTRGTKKLSR</sequence>
<dbReference type="EMBL" id="QGKX02001521">
    <property type="protein sequence ID" value="KAF3512539.1"/>
    <property type="molecule type" value="Genomic_DNA"/>
</dbReference>
<dbReference type="AlphaFoldDB" id="A0A8S9PAR4"/>
<accession>A0A8S9PAR4</accession>
<organism evidence="1 2">
    <name type="scientific">Brassica cretica</name>
    <name type="common">Mustard</name>
    <dbReference type="NCBI Taxonomy" id="69181"/>
    <lineage>
        <taxon>Eukaryota</taxon>
        <taxon>Viridiplantae</taxon>
        <taxon>Streptophyta</taxon>
        <taxon>Embryophyta</taxon>
        <taxon>Tracheophyta</taxon>
        <taxon>Spermatophyta</taxon>
        <taxon>Magnoliopsida</taxon>
        <taxon>eudicotyledons</taxon>
        <taxon>Gunneridae</taxon>
        <taxon>Pentapetalae</taxon>
        <taxon>rosids</taxon>
        <taxon>malvids</taxon>
        <taxon>Brassicales</taxon>
        <taxon>Brassicaceae</taxon>
        <taxon>Brassiceae</taxon>
        <taxon>Brassica</taxon>
    </lineage>
</organism>
<protein>
    <submittedName>
        <fullName evidence="1">Uncharacterized protein</fullName>
    </submittedName>
</protein>
<reference evidence="1" key="1">
    <citation type="submission" date="2019-12" db="EMBL/GenBank/DDBJ databases">
        <title>Genome sequencing and annotation of Brassica cretica.</title>
        <authorList>
            <person name="Studholme D.J."/>
            <person name="Sarris P."/>
        </authorList>
    </citation>
    <scope>NUCLEOTIDE SEQUENCE</scope>
    <source>
        <strain evidence="1">PFS-109/04</strain>
        <tissue evidence="1">Leaf</tissue>
    </source>
</reference>
<dbReference type="Proteomes" id="UP000712600">
    <property type="component" value="Unassembled WGS sequence"/>
</dbReference>
<comment type="caution">
    <text evidence="1">The sequence shown here is derived from an EMBL/GenBank/DDBJ whole genome shotgun (WGS) entry which is preliminary data.</text>
</comment>
<proteinExistence type="predicted"/>
<name>A0A8S9PAR4_BRACR</name>
<gene>
    <name evidence="1" type="ORF">F2Q69_00006553</name>
</gene>
<evidence type="ECO:0000313" key="2">
    <source>
        <dbReference type="Proteomes" id="UP000712600"/>
    </source>
</evidence>